<proteinExistence type="predicted"/>
<keyword evidence="6" id="KW-1185">Reference proteome</keyword>
<dbReference type="Pfam" id="PF01553">
    <property type="entry name" value="Acyltransferase"/>
    <property type="match status" value="1"/>
</dbReference>
<evidence type="ECO:0000313" key="5">
    <source>
        <dbReference type="EMBL" id="WFL78422.1"/>
    </source>
</evidence>
<dbReference type="RefSeq" id="WP_278017112.1">
    <property type="nucleotide sequence ID" value="NZ_CP121106.1"/>
</dbReference>
<evidence type="ECO:0000256" key="3">
    <source>
        <dbReference type="ARBA" id="ARBA00023315"/>
    </source>
</evidence>
<dbReference type="EMBL" id="CP121106">
    <property type="protein sequence ID" value="WFL78422.1"/>
    <property type="molecule type" value="Genomic_DNA"/>
</dbReference>
<dbReference type="InterPro" id="IPR002123">
    <property type="entry name" value="Plipid/glycerol_acylTrfase"/>
</dbReference>
<keyword evidence="3 5" id="KW-0012">Acyltransferase</keyword>
<evidence type="ECO:0000256" key="1">
    <source>
        <dbReference type="ARBA" id="ARBA00005189"/>
    </source>
</evidence>
<comment type="pathway">
    <text evidence="1">Lipid metabolism.</text>
</comment>
<evidence type="ECO:0000313" key="6">
    <source>
        <dbReference type="Proteomes" id="UP001215827"/>
    </source>
</evidence>
<dbReference type="SUPFAM" id="SSF69593">
    <property type="entry name" value="Glycerol-3-phosphate (1)-acyltransferase"/>
    <property type="match status" value="1"/>
</dbReference>
<gene>
    <name evidence="5" type="ORF">P7228_04980</name>
</gene>
<evidence type="ECO:0000259" key="4">
    <source>
        <dbReference type="SMART" id="SM00563"/>
    </source>
</evidence>
<feature type="domain" description="Phospholipid/glycerol acyltransferase" evidence="4">
    <location>
        <begin position="50"/>
        <end position="162"/>
    </location>
</feature>
<dbReference type="PANTHER" id="PTHR10434">
    <property type="entry name" value="1-ACYL-SN-GLYCEROL-3-PHOSPHATE ACYLTRANSFERASE"/>
    <property type="match status" value="1"/>
</dbReference>
<name>A0ABY8FUC9_9SPHN</name>
<dbReference type="SMART" id="SM00563">
    <property type="entry name" value="PlsC"/>
    <property type="match status" value="1"/>
</dbReference>
<protein>
    <submittedName>
        <fullName evidence="5">Lysophospholipid acyltransferase family protein</fullName>
    </submittedName>
</protein>
<accession>A0ABY8FUC9</accession>
<dbReference type="Proteomes" id="UP001215827">
    <property type="component" value="Chromosome"/>
</dbReference>
<evidence type="ECO:0000256" key="2">
    <source>
        <dbReference type="ARBA" id="ARBA00022679"/>
    </source>
</evidence>
<sequence>MSSQPPEGPARNPRRKRSILSRVVRRIIWVIYRLQGWKIDTRLPHIPKYVIAGAPHTSNWDFVFFTGATAEEGVAPSFMGKHTLFQGFMRNFMFDMGGVPIDRTKRANYVEQVADAFAAADKLALVIAAEGTRSSNGEWKSGFWHIAREAKVPIVLAWVSWKTRRLGFSEPITPSEDYAADLAKIAAWFRSKRPDYERYKVLEAQARRLVEEKDVS</sequence>
<dbReference type="PANTHER" id="PTHR10434:SF9">
    <property type="entry name" value="PHOSPHOLIPID_GLYCEROL ACYLTRANSFERASE DOMAIN-CONTAINING PROTEIN"/>
    <property type="match status" value="1"/>
</dbReference>
<reference evidence="5 6" key="1">
    <citation type="submission" date="2023-03" db="EMBL/GenBank/DDBJ databases">
        <title>Altererythrobacter sp. CAU 1644 isolated from sand.</title>
        <authorList>
            <person name="Kim W."/>
        </authorList>
    </citation>
    <scope>NUCLEOTIDE SEQUENCE [LARGE SCALE GENOMIC DNA]</scope>
    <source>
        <strain evidence="5 6">CAU 1644</strain>
    </source>
</reference>
<keyword evidence="2" id="KW-0808">Transferase</keyword>
<dbReference type="GO" id="GO:0016746">
    <property type="term" value="F:acyltransferase activity"/>
    <property type="evidence" value="ECO:0007669"/>
    <property type="project" value="UniProtKB-KW"/>
</dbReference>
<dbReference type="CDD" id="cd07988">
    <property type="entry name" value="LPLAT_ABO13168-like"/>
    <property type="match status" value="1"/>
</dbReference>
<organism evidence="5 6">
    <name type="scientific">Altererythrobacter arenosus</name>
    <dbReference type="NCBI Taxonomy" id="3032592"/>
    <lineage>
        <taxon>Bacteria</taxon>
        <taxon>Pseudomonadati</taxon>
        <taxon>Pseudomonadota</taxon>
        <taxon>Alphaproteobacteria</taxon>
        <taxon>Sphingomonadales</taxon>
        <taxon>Erythrobacteraceae</taxon>
        <taxon>Altererythrobacter</taxon>
    </lineage>
</organism>